<organism evidence="6 7">
    <name type="scientific">Streptomyces bacillaris</name>
    <dbReference type="NCBI Taxonomy" id="68179"/>
    <lineage>
        <taxon>Bacteria</taxon>
        <taxon>Bacillati</taxon>
        <taxon>Actinomycetota</taxon>
        <taxon>Actinomycetes</taxon>
        <taxon>Kitasatosporales</taxon>
        <taxon>Streptomycetaceae</taxon>
        <taxon>Streptomyces</taxon>
    </lineage>
</organism>
<evidence type="ECO:0000256" key="2">
    <source>
        <dbReference type="ARBA" id="ARBA00023163"/>
    </source>
</evidence>
<feature type="region of interest" description="Disordered" evidence="3">
    <location>
        <begin position="1"/>
        <end position="93"/>
    </location>
</feature>
<protein>
    <submittedName>
        <fullName evidence="6">Zf-HC2 domain-containing protein</fullName>
    </submittedName>
</protein>
<reference evidence="6 7" key="1">
    <citation type="submission" date="2024-09" db="EMBL/GenBank/DDBJ databases">
        <title>The Natural Products Discovery Center: Release of the First 8490 Sequenced Strains for Exploring Actinobacteria Biosynthetic Diversity.</title>
        <authorList>
            <person name="Kalkreuter E."/>
            <person name="Kautsar S.A."/>
            <person name="Yang D."/>
            <person name="Bader C.D."/>
            <person name="Teijaro C.N."/>
            <person name="Fluegel L."/>
            <person name="Davis C.M."/>
            <person name="Simpson J.R."/>
            <person name="Lauterbach L."/>
            <person name="Steele A.D."/>
            <person name="Gui C."/>
            <person name="Meng S."/>
            <person name="Li G."/>
            <person name="Viehrig K."/>
            <person name="Ye F."/>
            <person name="Su P."/>
            <person name="Kiefer A.F."/>
            <person name="Nichols A."/>
            <person name="Cepeda A.J."/>
            <person name="Yan W."/>
            <person name="Fan B."/>
            <person name="Jiang Y."/>
            <person name="Adhikari A."/>
            <person name="Zheng C.-J."/>
            <person name="Schuster L."/>
            <person name="Cowan T.M."/>
            <person name="Smanski M.J."/>
            <person name="Chevrette M.G."/>
            <person name="De Carvalho L.P.S."/>
            <person name="Shen B."/>
        </authorList>
    </citation>
    <scope>NUCLEOTIDE SEQUENCE [LARGE SCALE GENOMIC DNA]</scope>
    <source>
        <strain evidence="6 7">NPDC058584</strain>
    </source>
</reference>
<evidence type="ECO:0000313" key="6">
    <source>
        <dbReference type="EMBL" id="MFD3958383.1"/>
    </source>
</evidence>
<feature type="compositionally biased region" description="Pro residues" evidence="3">
    <location>
        <begin position="22"/>
        <end position="31"/>
    </location>
</feature>
<feature type="domain" description="Putative zinc-finger" evidence="5">
    <location>
        <begin position="98"/>
        <end position="124"/>
    </location>
</feature>
<evidence type="ECO:0000259" key="5">
    <source>
        <dbReference type="Pfam" id="PF13490"/>
    </source>
</evidence>
<accession>A0ABW6DX39</accession>
<evidence type="ECO:0000256" key="3">
    <source>
        <dbReference type="SAM" id="MobiDB-lite"/>
    </source>
</evidence>
<comment type="caution">
    <text evidence="6">The sequence shown here is derived from an EMBL/GenBank/DDBJ whole genome shotgun (WGS) entry which is preliminary data.</text>
</comment>
<keyword evidence="4" id="KW-0812">Transmembrane</keyword>
<feature type="compositionally biased region" description="Gly residues" evidence="3">
    <location>
        <begin position="72"/>
        <end position="90"/>
    </location>
</feature>
<name>A0ABW6DX39_9ACTN</name>
<gene>
    <name evidence="6" type="ORF">ACFWR3_20225</name>
</gene>
<dbReference type="EMBL" id="JBHXPM010000019">
    <property type="protein sequence ID" value="MFD3958383.1"/>
    <property type="molecule type" value="Genomic_DNA"/>
</dbReference>
<dbReference type="Gene3D" id="1.10.10.1320">
    <property type="entry name" value="Anti-sigma factor, zinc-finger domain"/>
    <property type="match status" value="1"/>
</dbReference>
<evidence type="ECO:0000256" key="1">
    <source>
        <dbReference type="ARBA" id="ARBA00023015"/>
    </source>
</evidence>
<dbReference type="Pfam" id="PF13490">
    <property type="entry name" value="zf-HC2"/>
    <property type="match status" value="1"/>
</dbReference>
<feature type="transmembrane region" description="Helical" evidence="4">
    <location>
        <begin position="186"/>
        <end position="205"/>
    </location>
</feature>
<keyword evidence="1" id="KW-0805">Transcription regulation</keyword>
<keyword evidence="7" id="KW-1185">Reference proteome</keyword>
<feature type="region of interest" description="Disordered" evidence="3">
    <location>
        <begin position="207"/>
        <end position="227"/>
    </location>
</feature>
<keyword evidence="2" id="KW-0804">Transcription</keyword>
<dbReference type="RefSeq" id="WP_079167300.1">
    <property type="nucleotide sequence ID" value="NZ_JBHVRE010000018.1"/>
</dbReference>
<sequence>MPDSPGHSGPSGFSHPSGPSGSPNPPYPAGPAHPSGPAYLSTPGHSAGPTGPGHRTGPGHPAGPVGPSGVTGPVGPGHPSGPGPSFGGEPEGSEHDAAAAYVLGILDDAQASAFEAHLAGCARCSAHLDEFAGMEPMLAMLAEAPAAVPGARPVPQVLEPPAPKVLGGLMDEVAHRRHRRTKRSRYLVAAAAALIIGGPVAAVAVTGGDEGGGRPVATGEPHPTSPAEDSFFEHMPEKVSGTDPTTRVGATVGMEKKAWGTHTVLELKNVKGPQKCRLVAVSKTGEEEVVTSWSVPKWGYGIEGSSHESAKAPLYVHGGAAMSREDIARFEVRTFDGERLVEIGA</sequence>
<dbReference type="InterPro" id="IPR041916">
    <property type="entry name" value="Anti_sigma_zinc_sf"/>
</dbReference>
<dbReference type="InterPro" id="IPR027383">
    <property type="entry name" value="Znf_put"/>
</dbReference>
<dbReference type="Proteomes" id="UP001598300">
    <property type="component" value="Unassembled WGS sequence"/>
</dbReference>
<keyword evidence="4" id="KW-0472">Membrane</keyword>
<proteinExistence type="predicted"/>
<keyword evidence="4" id="KW-1133">Transmembrane helix</keyword>
<evidence type="ECO:0000313" key="7">
    <source>
        <dbReference type="Proteomes" id="UP001598300"/>
    </source>
</evidence>
<evidence type="ECO:0000256" key="4">
    <source>
        <dbReference type="SAM" id="Phobius"/>
    </source>
</evidence>
<feature type="compositionally biased region" description="Low complexity" evidence="3">
    <location>
        <begin position="57"/>
        <end position="71"/>
    </location>
</feature>
<feature type="compositionally biased region" description="Low complexity" evidence="3">
    <location>
        <begin position="1"/>
        <end position="21"/>
    </location>
</feature>